<reference evidence="1" key="1">
    <citation type="submission" date="2018-05" db="EMBL/GenBank/DDBJ databases">
        <authorList>
            <person name="Lanie J.A."/>
            <person name="Ng W.-L."/>
            <person name="Kazmierczak K.M."/>
            <person name="Andrzejewski T.M."/>
            <person name="Davidsen T.M."/>
            <person name="Wayne K.J."/>
            <person name="Tettelin H."/>
            <person name="Glass J.I."/>
            <person name="Rusch D."/>
            <person name="Podicherti R."/>
            <person name="Tsui H.-C.T."/>
            <person name="Winkler M.E."/>
        </authorList>
    </citation>
    <scope>NUCLEOTIDE SEQUENCE</scope>
</reference>
<feature type="non-terminal residue" evidence="1">
    <location>
        <position position="27"/>
    </location>
</feature>
<evidence type="ECO:0000313" key="1">
    <source>
        <dbReference type="EMBL" id="SVE39629.1"/>
    </source>
</evidence>
<dbReference type="AlphaFoldDB" id="A0A383D5T8"/>
<name>A0A383D5T8_9ZZZZ</name>
<accession>A0A383D5T8</accession>
<dbReference type="EMBL" id="UINC01214408">
    <property type="protein sequence ID" value="SVE39629.1"/>
    <property type="molecule type" value="Genomic_DNA"/>
</dbReference>
<sequence length="27" mass="3140">MTVAIIYCDVCPQVFNTGELRQSCMMW</sequence>
<gene>
    <name evidence="1" type="ORF">METZ01_LOCUS492483</name>
</gene>
<proteinExistence type="predicted"/>
<organism evidence="1">
    <name type="scientific">marine metagenome</name>
    <dbReference type="NCBI Taxonomy" id="408172"/>
    <lineage>
        <taxon>unclassified sequences</taxon>
        <taxon>metagenomes</taxon>
        <taxon>ecological metagenomes</taxon>
    </lineage>
</organism>
<protein>
    <submittedName>
        <fullName evidence="1">Uncharacterized protein</fullName>
    </submittedName>
</protein>